<accession>D7KPZ3</accession>
<feature type="compositionally biased region" description="Polar residues" evidence="1">
    <location>
        <begin position="35"/>
        <end position="61"/>
    </location>
</feature>
<evidence type="ECO:0000313" key="2">
    <source>
        <dbReference type="EMBL" id="EFH70864.1"/>
    </source>
</evidence>
<dbReference type="Proteomes" id="UP000008694">
    <property type="component" value="Unassembled WGS sequence"/>
</dbReference>
<evidence type="ECO:0000313" key="3">
    <source>
        <dbReference type="Proteomes" id="UP000008694"/>
    </source>
</evidence>
<dbReference type="AlphaFoldDB" id="D7KPZ3"/>
<organism evidence="3">
    <name type="scientific">Arabidopsis lyrata subsp. lyrata</name>
    <name type="common">Lyre-leaved rock-cress</name>
    <dbReference type="NCBI Taxonomy" id="81972"/>
    <lineage>
        <taxon>Eukaryota</taxon>
        <taxon>Viridiplantae</taxon>
        <taxon>Streptophyta</taxon>
        <taxon>Embryophyta</taxon>
        <taxon>Tracheophyta</taxon>
        <taxon>Spermatophyta</taxon>
        <taxon>Magnoliopsida</taxon>
        <taxon>eudicotyledons</taxon>
        <taxon>Gunneridae</taxon>
        <taxon>Pentapetalae</taxon>
        <taxon>rosids</taxon>
        <taxon>malvids</taxon>
        <taxon>Brassicales</taxon>
        <taxon>Brassicaceae</taxon>
        <taxon>Camelineae</taxon>
        <taxon>Arabidopsis</taxon>
    </lineage>
</organism>
<feature type="compositionally biased region" description="Basic and acidic residues" evidence="1">
    <location>
        <begin position="143"/>
        <end position="152"/>
    </location>
</feature>
<keyword evidence="3" id="KW-1185">Reference proteome</keyword>
<feature type="region of interest" description="Disordered" evidence="1">
    <location>
        <begin position="122"/>
        <end position="205"/>
    </location>
</feature>
<reference evidence="3" key="1">
    <citation type="journal article" date="2011" name="Nat. Genet.">
        <title>The Arabidopsis lyrata genome sequence and the basis of rapid genome size change.</title>
        <authorList>
            <person name="Hu T.T."/>
            <person name="Pattyn P."/>
            <person name="Bakker E.G."/>
            <person name="Cao J."/>
            <person name="Cheng J.-F."/>
            <person name="Clark R.M."/>
            <person name="Fahlgren N."/>
            <person name="Fawcett J.A."/>
            <person name="Grimwood J."/>
            <person name="Gundlach H."/>
            <person name="Haberer G."/>
            <person name="Hollister J.D."/>
            <person name="Ossowski S."/>
            <person name="Ottilar R.P."/>
            <person name="Salamov A.A."/>
            <person name="Schneeberger K."/>
            <person name="Spannagl M."/>
            <person name="Wang X."/>
            <person name="Yang L."/>
            <person name="Nasrallah M.E."/>
            <person name="Bergelson J."/>
            <person name="Carrington J.C."/>
            <person name="Gaut B.S."/>
            <person name="Schmutz J."/>
            <person name="Mayer K.F.X."/>
            <person name="Van de Peer Y."/>
            <person name="Grigoriev I.V."/>
            <person name="Nordborg M."/>
            <person name="Weigel D."/>
            <person name="Guo Y.-L."/>
        </authorList>
    </citation>
    <scope>NUCLEOTIDE SEQUENCE [LARGE SCALE GENOMIC DNA]</scope>
    <source>
        <strain evidence="3">cv. MN47</strain>
    </source>
</reference>
<gene>
    <name evidence="2" type="ORF">ARALYDRAFT_682772</name>
</gene>
<proteinExistence type="predicted"/>
<name>D7KPZ3_ARALL</name>
<sequence length="205" mass="22080">MFPIIPPLVFRYHQNFPYMLLTIVANFVFTSGGPSKTNDSDGGSSQKDGTSGDNECTSSDTGDYANDEAKSFKMLNFSFMQSNFGYQETVNSVSVPTNPTTEDNHTALSVDNISMTQCEQQLEGSLSVPKKDNGQQVIQGTPSERESNEDGHGGGLVDQMMTLSTEDASQEDNPVEEAPPPVSAASFAPELEEHAINPDAIDEGI</sequence>
<evidence type="ECO:0000256" key="1">
    <source>
        <dbReference type="SAM" id="MobiDB-lite"/>
    </source>
</evidence>
<dbReference type="Gramene" id="Al_scaffold_0001_5095">
    <property type="protein sequence ID" value="Al_scaffold_0001_5095"/>
    <property type="gene ID" value="Al_scaffold_0001_5095"/>
</dbReference>
<feature type="region of interest" description="Disordered" evidence="1">
    <location>
        <begin position="35"/>
        <end position="62"/>
    </location>
</feature>
<dbReference type="EMBL" id="GL348713">
    <property type="protein sequence ID" value="EFH70864.1"/>
    <property type="molecule type" value="Genomic_DNA"/>
</dbReference>
<protein>
    <submittedName>
        <fullName evidence="2">Predicted protein</fullName>
    </submittedName>
</protein>
<dbReference type="HOGENOM" id="CLU_1339187_0_0_1"/>